<evidence type="ECO:0000256" key="1">
    <source>
        <dbReference type="SAM" id="Phobius"/>
    </source>
</evidence>
<dbReference type="NCBIfam" id="TIGR02532">
    <property type="entry name" value="IV_pilin_GFxxxE"/>
    <property type="match status" value="1"/>
</dbReference>
<feature type="transmembrane region" description="Helical" evidence="1">
    <location>
        <begin position="23"/>
        <end position="45"/>
    </location>
</feature>
<dbReference type="SUPFAM" id="SSF54523">
    <property type="entry name" value="Pili subunits"/>
    <property type="match status" value="1"/>
</dbReference>
<dbReference type="EMBL" id="UINC01040098">
    <property type="protein sequence ID" value="SVB39501.1"/>
    <property type="molecule type" value="Genomic_DNA"/>
</dbReference>
<sequence>MSGHRSAPCRILQESGFSLIELMIVYVIIVILILSGGPQLSSVIVRQKRNSVAH</sequence>
<protein>
    <recommendedName>
        <fullName evidence="3">Prepilin-type N-terminal cleavage/methylation domain-containing protein</fullName>
    </recommendedName>
</protein>
<dbReference type="InterPro" id="IPR045584">
    <property type="entry name" value="Pilin-like"/>
</dbReference>
<evidence type="ECO:0008006" key="3">
    <source>
        <dbReference type="Google" id="ProtNLM"/>
    </source>
</evidence>
<dbReference type="InterPro" id="IPR012902">
    <property type="entry name" value="N_methyl_site"/>
</dbReference>
<proteinExistence type="predicted"/>
<dbReference type="Gene3D" id="3.30.700.10">
    <property type="entry name" value="Glycoprotein, Type 4 Pilin"/>
    <property type="match status" value="1"/>
</dbReference>
<keyword evidence="1" id="KW-1133">Transmembrane helix</keyword>
<reference evidence="2" key="1">
    <citation type="submission" date="2018-05" db="EMBL/GenBank/DDBJ databases">
        <authorList>
            <person name="Lanie J.A."/>
            <person name="Ng W.-L."/>
            <person name="Kazmierczak K.M."/>
            <person name="Andrzejewski T.M."/>
            <person name="Davidsen T.M."/>
            <person name="Wayne K.J."/>
            <person name="Tettelin H."/>
            <person name="Glass J.I."/>
            <person name="Rusch D."/>
            <person name="Podicherti R."/>
            <person name="Tsui H.-C.T."/>
            <person name="Winkler M.E."/>
        </authorList>
    </citation>
    <scope>NUCLEOTIDE SEQUENCE</scope>
</reference>
<keyword evidence="1" id="KW-0472">Membrane</keyword>
<dbReference type="AlphaFoldDB" id="A0A382DP35"/>
<gene>
    <name evidence="2" type="ORF">METZ01_LOCUS192355</name>
</gene>
<organism evidence="2">
    <name type="scientific">marine metagenome</name>
    <dbReference type="NCBI Taxonomy" id="408172"/>
    <lineage>
        <taxon>unclassified sequences</taxon>
        <taxon>metagenomes</taxon>
        <taxon>ecological metagenomes</taxon>
    </lineage>
</organism>
<accession>A0A382DP35</accession>
<name>A0A382DP35_9ZZZZ</name>
<feature type="non-terminal residue" evidence="2">
    <location>
        <position position="54"/>
    </location>
</feature>
<dbReference type="Pfam" id="PF07963">
    <property type="entry name" value="N_methyl"/>
    <property type="match status" value="1"/>
</dbReference>
<keyword evidence="1" id="KW-0812">Transmembrane</keyword>
<evidence type="ECO:0000313" key="2">
    <source>
        <dbReference type="EMBL" id="SVB39501.1"/>
    </source>
</evidence>